<keyword evidence="5" id="KW-1185">Reference proteome</keyword>
<dbReference type="GO" id="GO:0003676">
    <property type="term" value="F:nucleic acid binding"/>
    <property type="evidence" value="ECO:0007669"/>
    <property type="project" value="InterPro"/>
</dbReference>
<feature type="region of interest" description="Disordered" evidence="1">
    <location>
        <begin position="143"/>
        <end position="162"/>
    </location>
</feature>
<dbReference type="Proteomes" id="UP000826271">
    <property type="component" value="Unassembled WGS sequence"/>
</dbReference>
<dbReference type="GO" id="GO:0008270">
    <property type="term" value="F:zinc ion binding"/>
    <property type="evidence" value="ECO:0007669"/>
    <property type="project" value="InterPro"/>
</dbReference>
<reference evidence="4" key="1">
    <citation type="submission" date="2019-10" db="EMBL/GenBank/DDBJ databases">
        <authorList>
            <person name="Zhang R."/>
            <person name="Pan Y."/>
            <person name="Wang J."/>
            <person name="Ma R."/>
            <person name="Yu S."/>
        </authorList>
    </citation>
    <scope>NUCLEOTIDE SEQUENCE</scope>
    <source>
        <strain evidence="4">LA-IB0</strain>
        <tissue evidence="4">Leaf</tissue>
    </source>
</reference>
<dbReference type="AlphaFoldDB" id="A0AAV6Y1R1"/>
<dbReference type="InterPro" id="IPR013087">
    <property type="entry name" value="Znf_C2H2_type"/>
</dbReference>
<feature type="domain" description="C2H2-type" evidence="2">
    <location>
        <begin position="215"/>
        <end position="239"/>
    </location>
</feature>
<dbReference type="SUPFAM" id="SSF57667">
    <property type="entry name" value="beta-beta-alpha zinc fingers"/>
    <property type="match status" value="3"/>
</dbReference>
<dbReference type="EMBL" id="WHWC01000002">
    <property type="protein sequence ID" value="KAG8388719.1"/>
    <property type="molecule type" value="Genomic_DNA"/>
</dbReference>
<proteinExistence type="predicted"/>
<feature type="domain" description="C2H2-type" evidence="2">
    <location>
        <begin position="169"/>
        <end position="193"/>
    </location>
</feature>
<comment type="caution">
    <text evidence="4">The sequence shown here is derived from an EMBL/GenBank/DDBJ whole genome shotgun (WGS) entry which is preliminary data.</text>
</comment>
<evidence type="ECO:0000259" key="2">
    <source>
        <dbReference type="SMART" id="SM00355"/>
    </source>
</evidence>
<feature type="domain" description="U1-type" evidence="3">
    <location>
        <begin position="212"/>
        <end position="246"/>
    </location>
</feature>
<protein>
    <recommendedName>
        <fullName evidence="6">C2H2-type domain-containing protein</fullName>
    </recommendedName>
</protein>
<sequence length="298" mass="33441">MEREMSEEQKFGCSSVEKAIQRQIAYRNKVPCSSNEETGPVNRSPSFCNWTDTSGSISNASLHGILELYQHPTSPKAQAPVERLSSSPMLQNWIENSPTKNGVTSEPSSPMARSLISASRDWIGPSIPSEAGSGLKRKAPSHDIQFIPRGNPSPSPSSSQMTKKPVHDLFCNICEVSCSSALTLRQHLIGRPHKAKLEFMKLKRNTISGDRKGKPRCNTCQIWCSDWNAMQMHLKGQKHKAKLQEFEVCKKNGGEKIDKKPIRCELCLVNCMNEDLFKMHLKGRQHAAREELKRRGML</sequence>
<feature type="domain" description="U1-type" evidence="3">
    <location>
        <begin position="259"/>
        <end position="293"/>
    </location>
</feature>
<name>A0AAV6Y1R1_9LAMI</name>
<evidence type="ECO:0000256" key="1">
    <source>
        <dbReference type="SAM" id="MobiDB-lite"/>
    </source>
</evidence>
<evidence type="ECO:0000313" key="4">
    <source>
        <dbReference type="EMBL" id="KAG8388719.1"/>
    </source>
</evidence>
<gene>
    <name evidence="4" type="ORF">BUALT_Bualt02G0154600</name>
</gene>
<organism evidence="4 5">
    <name type="scientific">Buddleja alternifolia</name>
    <dbReference type="NCBI Taxonomy" id="168488"/>
    <lineage>
        <taxon>Eukaryota</taxon>
        <taxon>Viridiplantae</taxon>
        <taxon>Streptophyta</taxon>
        <taxon>Embryophyta</taxon>
        <taxon>Tracheophyta</taxon>
        <taxon>Spermatophyta</taxon>
        <taxon>Magnoliopsida</taxon>
        <taxon>eudicotyledons</taxon>
        <taxon>Gunneridae</taxon>
        <taxon>Pentapetalae</taxon>
        <taxon>asterids</taxon>
        <taxon>lamiids</taxon>
        <taxon>Lamiales</taxon>
        <taxon>Scrophulariaceae</taxon>
        <taxon>Buddlejeae</taxon>
        <taxon>Buddleja</taxon>
    </lineage>
</organism>
<dbReference type="Pfam" id="PF12874">
    <property type="entry name" value="zf-met"/>
    <property type="match status" value="3"/>
</dbReference>
<evidence type="ECO:0000259" key="3">
    <source>
        <dbReference type="SMART" id="SM00451"/>
    </source>
</evidence>
<accession>A0AAV6Y1R1</accession>
<feature type="domain" description="U1-type" evidence="3">
    <location>
        <begin position="166"/>
        <end position="200"/>
    </location>
</feature>
<evidence type="ECO:0008006" key="6">
    <source>
        <dbReference type="Google" id="ProtNLM"/>
    </source>
</evidence>
<dbReference type="InterPro" id="IPR036236">
    <property type="entry name" value="Znf_C2H2_sf"/>
</dbReference>
<dbReference type="Gene3D" id="3.30.160.60">
    <property type="entry name" value="Classic Zinc Finger"/>
    <property type="match status" value="3"/>
</dbReference>
<feature type="domain" description="C2H2-type" evidence="2">
    <location>
        <begin position="262"/>
        <end position="286"/>
    </location>
</feature>
<dbReference type="PANTHER" id="PTHR47487">
    <property type="entry name" value="OS06G0651300 PROTEIN-RELATED"/>
    <property type="match status" value="1"/>
</dbReference>
<dbReference type="SMART" id="SM00451">
    <property type="entry name" value="ZnF_U1"/>
    <property type="match status" value="3"/>
</dbReference>
<dbReference type="SMART" id="SM00355">
    <property type="entry name" value="ZnF_C2H2"/>
    <property type="match status" value="3"/>
</dbReference>
<dbReference type="PANTHER" id="PTHR47487:SF8">
    <property type="entry name" value="OS08G0270900 PROTEIN"/>
    <property type="match status" value="1"/>
</dbReference>
<evidence type="ECO:0000313" key="5">
    <source>
        <dbReference type="Proteomes" id="UP000826271"/>
    </source>
</evidence>
<dbReference type="InterPro" id="IPR003604">
    <property type="entry name" value="Matrin/U1-like-C_Znf_C2H2"/>
</dbReference>